<keyword evidence="3 6" id="KW-1133">Transmembrane helix</keyword>
<evidence type="ECO:0000259" key="7">
    <source>
        <dbReference type="Pfam" id="PF20684"/>
    </source>
</evidence>
<dbReference type="EMBL" id="MU006216">
    <property type="protein sequence ID" value="KAF2833182.1"/>
    <property type="molecule type" value="Genomic_DNA"/>
</dbReference>
<dbReference type="InterPro" id="IPR052337">
    <property type="entry name" value="SAT4-like"/>
</dbReference>
<feature type="transmembrane region" description="Helical" evidence="6">
    <location>
        <begin position="210"/>
        <end position="233"/>
    </location>
</feature>
<feature type="transmembrane region" description="Helical" evidence="6">
    <location>
        <begin position="129"/>
        <end position="151"/>
    </location>
</feature>
<dbReference type="AlphaFoldDB" id="A0A6A7AIP3"/>
<keyword evidence="2 6" id="KW-0812">Transmembrane</keyword>
<dbReference type="GO" id="GO:0016020">
    <property type="term" value="C:membrane"/>
    <property type="evidence" value="ECO:0007669"/>
    <property type="project" value="UniProtKB-SubCell"/>
</dbReference>
<feature type="transmembrane region" description="Helical" evidence="6">
    <location>
        <begin position="179"/>
        <end position="198"/>
    </location>
</feature>
<dbReference type="PANTHER" id="PTHR33048">
    <property type="entry name" value="PTH11-LIKE INTEGRAL MEMBRANE PROTEIN (AFU_ORTHOLOGUE AFUA_5G11245)"/>
    <property type="match status" value="1"/>
</dbReference>
<gene>
    <name evidence="8" type="ORF">CC86DRAFT_461609</name>
</gene>
<evidence type="ECO:0000256" key="1">
    <source>
        <dbReference type="ARBA" id="ARBA00004141"/>
    </source>
</evidence>
<protein>
    <recommendedName>
        <fullName evidence="7">Rhodopsin domain-containing protein</fullName>
    </recommendedName>
</protein>
<evidence type="ECO:0000313" key="8">
    <source>
        <dbReference type="EMBL" id="KAF2833182.1"/>
    </source>
</evidence>
<reference evidence="8" key="1">
    <citation type="journal article" date="2020" name="Stud. Mycol.">
        <title>101 Dothideomycetes genomes: a test case for predicting lifestyles and emergence of pathogens.</title>
        <authorList>
            <person name="Haridas S."/>
            <person name="Albert R."/>
            <person name="Binder M."/>
            <person name="Bloem J."/>
            <person name="Labutti K."/>
            <person name="Salamov A."/>
            <person name="Andreopoulos B."/>
            <person name="Baker S."/>
            <person name="Barry K."/>
            <person name="Bills G."/>
            <person name="Bluhm B."/>
            <person name="Cannon C."/>
            <person name="Castanera R."/>
            <person name="Culley D."/>
            <person name="Daum C."/>
            <person name="Ezra D."/>
            <person name="Gonzalez J."/>
            <person name="Henrissat B."/>
            <person name="Kuo A."/>
            <person name="Liang C."/>
            <person name="Lipzen A."/>
            <person name="Lutzoni F."/>
            <person name="Magnuson J."/>
            <person name="Mondo S."/>
            <person name="Nolan M."/>
            <person name="Ohm R."/>
            <person name="Pangilinan J."/>
            <person name="Park H.-J."/>
            <person name="Ramirez L."/>
            <person name="Alfaro M."/>
            <person name="Sun H."/>
            <person name="Tritt A."/>
            <person name="Yoshinaga Y."/>
            <person name="Zwiers L.-H."/>
            <person name="Turgeon B."/>
            <person name="Goodwin S."/>
            <person name="Spatafora J."/>
            <person name="Crous P."/>
            <person name="Grigoriev I."/>
        </authorList>
    </citation>
    <scope>NUCLEOTIDE SEQUENCE</scope>
    <source>
        <strain evidence="8">CBS 113818</strain>
    </source>
</reference>
<dbReference type="OrthoDB" id="3648173at2759"/>
<dbReference type="PANTHER" id="PTHR33048:SF123">
    <property type="entry name" value="INTEGRAL MEMBRANE PROTEIN"/>
    <property type="match status" value="1"/>
</dbReference>
<comment type="similarity">
    <text evidence="5">Belongs to the SAT4 family.</text>
</comment>
<dbReference type="InterPro" id="IPR049326">
    <property type="entry name" value="Rhodopsin_dom_fungi"/>
</dbReference>
<comment type="subcellular location">
    <subcellularLocation>
        <location evidence="1">Membrane</location>
        <topology evidence="1">Multi-pass membrane protein</topology>
    </subcellularLocation>
</comment>
<dbReference type="Pfam" id="PF20684">
    <property type="entry name" value="Fung_rhodopsin"/>
    <property type="match status" value="1"/>
</dbReference>
<evidence type="ECO:0000256" key="6">
    <source>
        <dbReference type="SAM" id="Phobius"/>
    </source>
</evidence>
<evidence type="ECO:0000256" key="2">
    <source>
        <dbReference type="ARBA" id="ARBA00022692"/>
    </source>
</evidence>
<name>A0A6A7AIP3_9PLEO</name>
<sequence length="361" mass="40802">MVDTARSGASLAATILIPGTFTLIIFLLRIWFRITRRKYDVSDTLLVAAVLCGLVQSVIWLVLVFPFHHGKLKAETPRRILASTWPSKLLYMNQIIFKLTTPLCKLSLCFLYRTICNTSTGRLINRTRIAIWSTIYLLIGVYLSALLVSVFQCTPIRKIWAPKVRGHCIDVTQFRYTTAAFNILTSLIVVTLPIPVLMKLKHHRPEVKQLIGLVLLGLIHTSLTIARFVVMFFPDPWIKTEPQYGWVPAQMLAVCEMDANILFATLVVMRPAFQAVYHALRPGYVRTGKSPDSSRGDSVIESALGRFRDAWERRMYGKSISETYVLETTIPKADTTIDIERGAEVARDEPVVEITYVTAGR</sequence>
<evidence type="ECO:0000256" key="4">
    <source>
        <dbReference type="ARBA" id="ARBA00023136"/>
    </source>
</evidence>
<organism evidence="8 9">
    <name type="scientific">Ophiobolus disseminans</name>
    <dbReference type="NCBI Taxonomy" id="1469910"/>
    <lineage>
        <taxon>Eukaryota</taxon>
        <taxon>Fungi</taxon>
        <taxon>Dikarya</taxon>
        <taxon>Ascomycota</taxon>
        <taxon>Pezizomycotina</taxon>
        <taxon>Dothideomycetes</taxon>
        <taxon>Pleosporomycetidae</taxon>
        <taxon>Pleosporales</taxon>
        <taxon>Pleosporineae</taxon>
        <taxon>Phaeosphaeriaceae</taxon>
        <taxon>Ophiobolus</taxon>
    </lineage>
</organism>
<feature type="transmembrane region" description="Helical" evidence="6">
    <location>
        <begin position="89"/>
        <end position="108"/>
    </location>
</feature>
<evidence type="ECO:0000256" key="3">
    <source>
        <dbReference type="ARBA" id="ARBA00022989"/>
    </source>
</evidence>
<evidence type="ECO:0000313" key="9">
    <source>
        <dbReference type="Proteomes" id="UP000799424"/>
    </source>
</evidence>
<keyword evidence="9" id="KW-1185">Reference proteome</keyword>
<feature type="transmembrane region" description="Helical" evidence="6">
    <location>
        <begin position="12"/>
        <end position="32"/>
    </location>
</feature>
<feature type="domain" description="Rhodopsin" evidence="7">
    <location>
        <begin position="28"/>
        <end position="274"/>
    </location>
</feature>
<feature type="transmembrane region" description="Helical" evidence="6">
    <location>
        <begin position="44"/>
        <end position="69"/>
    </location>
</feature>
<accession>A0A6A7AIP3</accession>
<keyword evidence="4 6" id="KW-0472">Membrane</keyword>
<evidence type="ECO:0000256" key="5">
    <source>
        <dbReference type="ARBA" id="ARBA00038359"/>
    </source>
</evidence>
<proteinExistence type="inferred from homology"/>
<dbReference type="Proteomes" id="UP000799424">
    <property type="component" value="Unassembled WGS sequence"/>
</dbReference>